<comment type="caution">
    <text evidence="3">The sequence shown here is derived from an EMBL/GenBank/DDBJ whole genome shotgun (WGS) entry which is preliminary data.</text>
</comment>
<dbReference type="InterPro" id="IPR040233">
    <property type="entry name" value="CCD97-like_C"/>
</dbReference>
<sequence length="230" mass="26443">MMESQPMQSTPSPPLDEISIDELAADDSFAKPRPRMPRSPAQAAQVRKQNRRQEYLERHPSYFKSLEHELADPILYDALIRRFQTHAEREKEGKTKGYSRVLEVDLLRGEAKLSRLAAEAAQGTERRQEPHLAGDVTSLNLRTPVGEPETKEEGRQRWDDYLRERFILGQDEDFDYDPVDIDDSLDVMERRDEEEAWFNDEKPEWATGGGADGDTGNEQHLQGETGIQDF</sequence>
<evidence type="ECO:0000313" key="4">
    <source>
        <dbReference type="Proteomes" id="UP001408356"/>
    </source>
</evidence>
<evidence type="ECO:0000313" key="3">
    <source>
        <dbReference type="EMBL" id="KAK9417460.1"/>
    </source>
</evidence>
<dbReference type="InterPro" id="IPR018613">
    <property type="entry name" value="Ccdc97-like"/>
</dbReference>
<dbReference type="Proteomes" id="UP001408356">
    <property type="component" value="Unassembled WGS sequence"/>
</dbReference>
<accession>A0ABR2US22</accession>
<dbReference type="PANTHER" id="PTHR31840:SF1">
    <property type="entry name" value="COILED-COIL DOMAIN-CONTAINING PROTEIN 97"/>
    <property type="match status" value="1"/>
</dbReference>
<feature type="domain" description="CCD97-like C-terminal" evidence="2">
    <location>
        <begin position="147"/>
        <end position="201"/>
    </location>
</feature>
<feature type="region of interest" description="Disordered" evidence="1">
    <location>
        <begin position="1"/>
        <end position="56"/>
    </location>
</feature>
<name>A0ABR2US22_9PEZI</name>
<feature type="compositionally biased region" description="Polar residues" evidence="1">
    <location>
        <begin position="1"/>
        <end position="10"/>
    </location>
</feature>
<feature type="compositionally biased region" description="Basic and acidic residues" evidence="1">
    <location>
        <begin position="192"/>
        <end position="204"/>
    </location>
</feature>
<reference evidence="3 4" key="1">
    <citation type="journal article" date="2024" name="J. Plant Pathol.">
        <title>Sequence and assembly of the genome of Seiridium unicorne, isolate CBS 538.82, causal agent of cypress canker disease.</title>
        <authorList>
            <person name="Scali E."/>
            <person name="Rocca G.D."/>
            <person name="Danti R."/>
            <person name="Garbelotto M."/>
            <person name="Barberini S."/>
            <person name="Baroncelli R."/>
            <person name="Emiliani G."/>
        </authorList>
    </citation>
    <scope>NUCLEOTIDE SEQUENCE [LARGE SCALE GENOMIC DNA]</scope>
    <source>
        <strain evidence="3 4">BM-138-508</strain>
    </source>
</reference>
<dbReference type="EMBL" id="JARVKF010000398">
    <property type="protein sequence ID" value="KAK9417460.1"/>
    <property type="molecule type" value="Genomic_DNA"/>
</dbReference>
<feature type="domain" description="CCD97-like C-terminal" evidence="2">
    <location>
        <begin position="50"/>
        <end position="125"/>
    </location>
</feature>
<keyword evidence="4" id="KW-1185">Reference proteome</keyword>
<feature type="region of interest" description="Disordered" evidence="1">
    <location>
        <begin position="192"/>
        <end position="230"/>
    </location>
</feature>
<proteinExistence type="predicted"/>
<dbReference type="Pfam" id="PF09747">
    <property type="entry name" value="CCD97-like_C"/>
    <property type="match status" value="2"/>
</dbReference>
<gene>
    <name evidence="3" type="ORF">SUNI508_08820</name>
</gene>
<evidence type="ECO:0000259" key="2">
    <source>
        <dbReference type="Pfam" id="PF09747"/>
    </source>
</evidence>
<dbReference type="PANTHER" id="PTHR31840">
    <property type="entry name" value="COILED-COIL DOMAIN-CONTAINING PROTEIN 97"/>
    <property type="match status" value="1"/>
</dbReference>
<organism evidence="3 4">
    <name type="scientific">Seiridium unicorne</name>
    <dbReference type="NCBI Taxonomy" id="138068"/>
    <lineage>
        <taxon>Eukaryota</taxon>
        <taxon>Fungi</taxon>
        <taxon>Dikarya</taxon>
        <taxon>Ascomycota</taxon>
        <taxon>Pezizomycotina</taxon>
        <taxon>Sordariomycetes</taxon>
        <taxon>Xylariomycetidae</taxon>
        <taxon>Amphisphaeriales</taxon>
        <taxon>Sporocadaceae</taxon>
        <taxon>Seiridium</taxon>
    </lineage>
</organism>
<evidence type="ECO:0000256" key="1">
    <source>
        <dbReference type="SAM" id="MobiDB-lite"/>
    </source>
</evidence>
<protein>
    <submittedName>
        <fullName evidence="3">CCD97-like C-terminal domain-containing protein</fullName>
    </submittedName>
</protein>